<dbReference type="InterPro" id="IPR000682">
    <property type="entry name" value="PCMT"/>
</dbReference>
<reference evidence="12 13" key="1">
    <citation type="journal article" date="2016" name="Nat. Commun.">
        <title>Thousands of microbial genomes shed light on interconnected biogeochemical processes in an aquifer system.</title>
        <authorList>
            <person name="Anantharaman K."/>
            <person name="Brown C.T."/>
            <person name="Hug L.A."/>
            <person name="Sharon I."/>
            <person name="Castelle C.J."/>
            <person name="Probst A.J."/>
            <person name="Thomas B.C."/>
            <person name="Singh A."/>
            <person name="Wilkins M.J."/>
            <person name="Karaoz U."/>
            <person name="Brodie E.L."/>
            <person name="Williams K.H."/>
            <person name="Hubbard S.S."/>
            <person name="Banfield J.F."/>
        </authorList>
    </citation>
    <scope>NUCLEOTIDE SEQUENCE [LARGE SCALE GENOMIC DNA]</scope>
</reference>
<comment type="similarity">
    <text evidence="2">Belongs to the methyltransferase superfamily. L-isoaspartyl/D-aspartyl protein methyltransferase family.</text>
</comment>
<evidence type="ECO:0000256" key="5">
    <source>
        <dbReference type="ARBA" id="ARBA00022490"/>
    </source>
</evidence>
<evidence type="ECO:0000256" key="4">
    <source>
        <dbReference type="ARBA" id="ARBA00013346"/>
    </source>
</evidence>
<dbReference type="SUPFAM" id="SSF53335">
    <property type="entry name" value="S-adenosyl-L-methionine-dependent methyltransferases"/>
    <property type="match status" value="1"/>
</dbReference>
<evidence type="ECO:0000256" key="6">
    <source>
        <dbReference type="ARBA" id="ARBA00022603"/>
    </source>
</evidence>
<accession>A0A1F5Q2T9</accession>
<dbReference type="Pfam" id="PF01135">
    <property type="entry name" value="PCMT"/>
    <property type="match status" value="1"/>
</dbReference>
<evidence type="ECO:0000256" key="7">
    <source>
        <dbReference type="ARBA" id="ARBA00022679"/>
    </source>
</evidence>
<dbReference type="GO" id="GO:0004719">
    <property type="term" value="F:protein-L-isoaspartate (D-aspartate) O-methyltransferase activity"/>
    <property type="evidence" value="ECO:0007669"/>
    <property type="project" value="UniProtKB-EC"/>
</dbReference>
<keyword evidence="7" id="KW-0808">Transferase</keyword>
<dbReference type="EC" id="2.1.1.77" evidence="3"/>
<gene>
    <name evidence="12" type="ORF">A3B10_04575</name>
</gene>
<sequence>MVPRMEELVQHLKAVGVLKTPALIEAFQKTDRKDFVLQEYQDAAYEDYPLPIGHGQTISQPYTVAFMLELLQPKKGERILDVGSGSAWTTALLASLAGSKGRVYGTELIKELVQFGKENLAKWTVRSQASNTPELFPAKKGTLGLPDKAPFDKILVSAAAQKIPQELLDQLKKTGTMVLPVEDAVIRVKRIPGREPDVQRFEGFAFVPLRFP</sequence>
<dbReference type="PANTHER" id="PTHR11579:SF0">
    <property type="entry name" value="PROTEIN-L-ISOASPARTATE(D-ASPARTATE) O-METHYLTRANSFERASE"/>
    <property type="match status" value="1"/>
</dbReference>
<evidence type="ECO:0000256" key="8">
    <source>
        <dbReference type="ARBA" id="ARBA00022691"/>
    </source>
</evidence>
<evidence type="ECO:0000256" key="3">
    <source>
        <dbReference type="ARBA" id="ARBA00011890"/>
    </source>
</evidence>
<dbReference type="GO" id="GO:0032259">
    <property type="term" value="P:methylation"/>
    <property type="evidence" value="ECO:0007669"/>
    <property type="project" value="UniProtKB-KW"/>
</dbReference>
<dbReference type="CDD" id="cd02440">
    <property type="entry name" value="AdoMet_MTases"/>
    <property type="match status" value="1"/>
</dbReference>
<evidence type="ECO:0000256" key="11">
    <source>
        <dbReference type="ARBA" id="ARBA00031350"/>
    </source>
</evidence>
<dbReference type="InterPro" id="IPR029063">
    <property type="entry name" value="SAM-dependent_MTases_sf"/>
</dbReference>
<evidence type="ECO:0000256" key="1">
    <source>
        <dbReference type="ARBA" id="ARBA00004496"/>
    </source>
</evidence>
<evidence type="ECO:0000313" key="12">
    <source>
        <dbReference type="EMBL" id="OGE96437.1"/>
    </source>
</evidence>
<evidence type="ECO:0000313" key="13">
    <source>
        <dbReference type="Proteomes" id="UP000177281"/>
    </source>
</evidence>
<evidence type="ECO:0000256" key="10">
    <source>
        <dbReference type="ARBA" id="ARBA00031323"/>
    </source>
</evidence>
<protein>
    <recommendedName>
        <fullName evidence="4">Protein-L-isoaspartate O-methyltransferase</fullName>
        <ecNumber evidence="3">2.1.1.77</ecNumber>
    </recommendedName>
    <alternativeName>
        <fullName evidence="11">L-isoaspartyl protein carboxyl methyltransferase</fullName>
    </alternativeName>
    <alternativeName>
        <fullName evidence="9">Protein L-isoaspartyl methyltransferase</fullName>
    </alternativeName>
    <alternativeName>
        <fullName evidence="10">Protein-beta-aspartate methyltransferase</fullName>
    </alternativeName>
</protein>
<comment type="subcellular location">
    <subcellularLocation>
        <location evidence="1">Cytoplasm</location>
    </subcellularLocation>
</comment>
<dbReference type="PANTHER" id="PTHR11579">
    <property type="entry name" value="PROTEIN-L-ISOASPARTATE O-METHYLTRANSFERASE"/>
    <property type="match status" value="1"/>
</dbReference>
<dbReference type="GO" id="GO:0005737">
    <property type="term" value="C:cytoplasm"/>
    <property type="evidence" value="ECO:0007669"/>
    <property type="project" value="UniProtKB-SubCell"/>
</dbReference>
<keyword evidence="8" id="KW-0949">S-adenosyl-L-methionine</keyword>
<evidence type="ECO:0000256" key="2">
    <source>
        <dbReference type="ARBA" id="ARBA00005369"/>
    </source>
</evidence>
<evidence type="ECO:0000256" key="9">
    <source>
        <dbReference type="ARBA" id="ARBA00030757"/>
    </source>
</evidence>
<keyword evidence="6" id="KW-0489">Methyltransferase</keyword>
<dbReference type="Proteomes" id="UP000177281">
    <property type="component" value="Unassembled WGS sequence"/>
</dbReference>
<dbReference type="AlphaFoldDB" id="A0A1F5Q2T9"/>
<proteinExistence type="inferred from homology"/>
<organism evidence="12 13">
    <name type="scientific">Candidatus Doudnabacteria bacterium RIFCSPLOWO2_01_FULL_44_21</name>
    <dbReference type="NCBI Taxonomy" id="1817841"/>
    <lineage>
        <taxon>Bacteria</taxon>
        <taxon>Candidatus Doudnaibacteriota</taxon>
    </lineage>
</organism>
<dbReference type="STRING" id="1817841.A3B10_04575"/>
<comment type="caution">
    <text evidence="12">The sequence shown here is derived from an EMBL/GenBank/DDBJ whole genome shotgun (WGS) entry which is preliminary data.</text>
</comment>
<keyword evidence="5" id="KW-0963">Cytoplasm</keyword>
<name>A0A1F5Q2T9_9BACT</name>
<dbReference type="Gene3D" id="3.40.50.150">
    <property type="entry name" value="Vaccinia Virus protein VP39"/>
    <property type="match status" value="1"/>
</dbReference>
<dbReference type="EMBL" id="MFFB01000004">
    <property type="protein sequence ID" value="OGE96437.1"/>
    <property type="molecule type" value="Genomic_DNA"/>
</dbReference>